<name>A0A0Q3IEM7_BRADI</name>
<evidence type="ECO:0000313" key="6">
    <source>
        <dbReference type="Proteomes" id="UP000008810"/>
    </source>
</evidence>
<dbReference type="OrthoDB" id="696276at2759"/>
<feature type="compositionally biased region" description="Low complexity" evidence="3">
    <location>
        <begin position="55"/>
        <end position="72"/>
    </location>
</feature>
<evidence type="ECO:0000256" key="1">
    <source>
        <dbReference type="ARBA" id="ARBA00004123"/>
    </source>
</evidence>
<feature type="region of interest" description="Disordered" evidence="3">
    <location>
        <begin position="1"/>
        <end position="97"/>
    </location>
</feature>
<comment type="subcellular location">
    <subcellularLocation>
        <location evidence="1">Nucleus</location>
    </subcellularLocation>
</comment>
<feature type="compositionally biased region" description="Basic and acidic residues" evidence="3">
    <location>
        <begin position="17"/>
        <end position="36"/>
    </location>
</feature>
<protein>
    <submittedName>
        <fullName evidence="4 5">Uncharacterized protein</fullName>
    </submittedName>
</protein>
<dbReference type="Gramene" id="KQJ99035">
    <property type="protein sequence ID" value="KQJ99035"/>
    <property type="gene ID" value="BRADI_3g40660v3"/>
</dbReference>
<organism evidence="4">
    <name type="scientific">Brachypodium distachyon</name>
    <name type="common">Purple false brome</name>
    <name type="synonym">Trachynia distachya</name>
    <dbReference type="NCBI Taxonomy" id="15368"/>
    <lineage>
        <taxon>Eukaryota</taxon>
        <taxon>Viridiplantae</taxon>
        <taxon>Streptophyta</taxon>
        <taxon>Embryophyta</taxon>
        <taxon>Tracheophyta</taxon>
        <taxon>Spermatophyta</taxon>
        <taxon>Magnoliopsida</taxon>
        <taxon>Liliopsida</taxon>
        <taxon>Poales</taxon>
        <taxon>Poaceae</taxon>
        <taxon>BOP clade</taxon>
        <taxon>Pooideae</taxon>
        <taxon>Stipodae</taxon>
        <taxon>Brachypodieae</taxon>
        <taxon>Brachypodium</taxon>
    </lineage>
</organism>
<dbReference type="GO" id="GO:0006950">
    <property type="term" value="P:response to stress"/>
    <property type="evidence" value="ECO:0007669"/>
    <property type="project" value="UniProtKB-ARBA"/>
</dbReference>
<dbReference type="GO" id="GO:0005634">
    <property type="term" value="C:nucleus"/>
    <property type="evidence" value="ECO:0007669"/>
    <property type="project" value="UniProtKB-SubCell"/>
</dbReference>
<dbReference type="PANTHER" id="PTHR33172">
    <property type="entry name" value="OS08G0516900 PROTEIN"/>
    <property type="match status" value="1"/>
</dbReference>
<dbReference type="Proteomes" id="UP000008810">
    <property type="component" value="Chromosome 3"/>
</dbReference>
<dbReference type="PANTHER" id="PTHR33172:SF91">
    <property type="entry name" value="PROTEIN OXIDATIVE STRESS 3 LIKE 5"/>
    <property type="match status" value="1"/>
</dbReference>
<dbReference type="ExpressionAtlas" id="A0A0Q3IEM7">
    <property type="expression patterns" value="baseline"/>
</dbReference>
<evidence type="ECO:0000313" key="4">
    <source>
        <dbReference type="EMBL" id="KQJ99035.1"/>
    </source>
</evidence>
<keyword evidence="2" id="KW-0539">Nucleus</keyword>
<accession>A0A0Q3IEM7</accession>
<sequence>MSTAVAPGMARGHGFRRGAEAEKGKQRADSEERDRGGFVLREDEEEGEEEEARSESSSIGAASSESSSIGDDSSSEKEEDGEEEVESEARAPVEEVLGMGLGSLDSLEDALPSKRGLSNFYAGKSKSFTSLAEAAAKAAAKEIAKPENPFNKRRRVLAAWSRRRASCSSLATAYLPPLLSLDHTVVEGDEHEEEDEDEDEDEKAAAPPSSSSRFPPPRLGGLHSASQKGGAMGARSGMSPRGASSFRSPRSFSLSDLQNASYD</sequence>
<evidence type="ECO:0000313" key="5">
    <source>
        <dbReference type="EnsemblPlants" id="KQJ99035"/>
    </source>
</evidence>
<feature type="compositionally biased region" description="Low complexity" evidence="3">
    <location>
        <begin position="239"/>
        <end position="255"/>
    </location>
</feature>
<evidence type="ECO:0000256" key="2">
    <source>
        <dbReference type="ARBA" id="ARBA00023242"/>
    </source>
</evidence>
<dbReference type="InterPro" id="IPR051992">
    <property type="entry name" value="OxStress_Response_Reg"/>
</dbReference>
<dbReference type="AlphaFoldDB" id="A0A0Q3IEM7"/>
<feature type="compositionally biased region" description="Acidic residues" evidence="3">
    <location>
        <begin position="77"/>
        <end position="86"/>
    </location>
</feature>
<reference evidence="4" key="2">
    <citation type="submission" date="2017-06" db="EMBL/GenBank/DDBJ databases">
        <title>WGS assembly of Brachypodium distachyon.</title>
        <authorList>
            <consortium name="The International Brachypodium Initiative"/>
            <person name="Lucas S."/>
            <person name="Harmon-Smith M."/>
            <person name="Lail K."/>
            <person name="Tice H."/>
            <person name="Grimwood J."/>
            <person name="Bruce D."/>
            <person name="Barry K."/>
            <person name="Shu S."/>
            <person name="Lindquist E."/>
            <person name="Wang M."/>
            <person name="Pitluck S."/>
            <person name="Vogel J.P."/>
            <person name="Garvin D.F."/>
            <person name="Mockler T.C."/>
            <person name="Schmutz J."/>
            <person name="Rokhsar D."/>
            <person name="Bevan M.W."/>
        </authorList>
    </citation>
    <scope>NUCLEOTIDE SEQUENCE</scope>
    <source>
        <strain evidence="4">Bd21</strain>
    </source>
</reference>
<keyword evidence="6" id="KW-1185">Reference proteome</keyword>
<gene>
    <name evidence="4" type="ORF">BRADI_3g40660v3</name>
</gene>
<feature type="compositionally biased region" description="Acidic residues" evidence="3">
    <location>
        <begin position="42"/>
        <end position="52"/>
    </location>
</feature>
<proteinExistence type="predicted"/>
<feature type="region of interest" description="Disordered" evidence="3">
    <location>
        <begin position="183"/>
        <end position="263"/>
    </location>
</feature>
<evidence type="ECO:0000256" key="3">
    <source>
        <dbReference type="SAM" id="MobiDB-lite"/>
    </source>
</evidence>
<dbReference type="InParanoid" id="A0A0Q3IEM7"/>
<reference evidence="4 5" key="1">
    <citation type="journal article" date="2010" name="Nature">
        <title>Genome sequencing and analysis of the model grass Brachypodium distachyon.</title>
        <authorList>
            <consortium name="International Brachypodium Initiative"/>
        </authorList>
    </citation>
    <scope>NUCLEOTIDE SEQUENCE [LARGE SCALE GENOMIC DNA]</scope>
    <source>
        <strain evidence="4 5">Bd21</strain>
    </source>
</reference>
<dbReference type="EMBL" id="CM000882">
    <property type="protein sequence ID" value="KQJ99035.1"/>
    <property type="molecule type" value="Genomic_DNA"/>
</dbReference>
<reference evidence="5" key="3">
    <citation type="submission" date="2018-08" db="UniProtKB">
        <authorList>
            <consortium name="EnsemblPlants"/>
        </authorList>
    </citation>
    <scope>IDENTIFICATION</scope>
    <source>
        <strain evidence="5">cv. Bd21</strain>
    </source>
</reference>
<feature type="compositionally biased region" description="Acidic residues" evidence="3">
    <location>
        <begin position="187"/>
        <end position="202"/>
    </location>
</feature>
<dbReference type="STRING" id="15368.A0A0Q3IEM7"/>
<dbReference type="EnsemblPlants" id="KQJ99035">
    <property type="protein sequence ID" value="KQJ99035"/>
    <property type="gene ID" value="BRADI_3g40660v3"/>
</dbReference>